<dbReference type="AlphaFoldDB" id="A0A6P5T9Q6"/>
<evidence type="ECO:0000313" key="2">
    <source>
        <dbReference type="RefSeq" id="XP_021823830.1"/>
    </source>
</evidence>
<evidence type="ECO:0000313" key="1">
    <source>
        <dbReference type="Proteomes" id="UP000515124"/>
    </source>
</evidence>
<gene>
    <name evidence="2" type="primary">LOC110765086</name>
</gene>
<dbReference type="GeneID" id="110765086"/>
<name>A0A6P5T9Q6_PRUAV</name>
<keyword evidence="1" id="KW-1185">Reference proteome</keyword>
<accession>A0A6P5T9Q6</accession>
<organism evidence="1 2">
    <name type="scientific">Prunus avium</name>
    <name type="common">Cherry</name>
    <name type="synonym">Cerasus avium</name>
    <dbReference type="NCBI Taxonomy" id="42229"/>
    <lineage>
        <taxon>Eukaryota</taxon>
        <taxon>Viridiplantae</taxon>
        <taxon>Streptophyta</taxon>
        <taxon>Embryophyta</taxon>
        <taxon>Tracheophyta</taxon>
        <taxon>Spermatophyta</taxon>
        <taxon>Magnoliopsida</taxon>
        <taxon>eudicotyledons</taxon>
        <taxon>Gunneridae</taxon>
        <taxon>Pentapetalae</taxon>
        <taxon>rosids</taxon>
        <taxon>fabids</taxon>
        <taxon>Rosales</taxon>
        <taxon>Rosaceae</taxon>
        <taxon>Amygdaloideae</taxon>
        <taxon>Amygdaleae</taxon>
        <taxon>Prunus</taxon>
    </lineage>
</organism>
<protein>
    <submittedName>
        <fullName evidence="2">Uncharacterized protein LOC110765086</fullName>
    </submittedName>
</protein>
<dbReference type="KEGG" id="pavi:110765086"/>
<dbReference type="Proteomes" id="UP000515124">
    <property type="component" value="Unplaced"/>
</dbReference>
<proteinExistence type="predicted"/>
<reference evidence="2" key="1">
    <citation type="submission" date="2025-08" db="UniProtKB">
        <authorList>
            <consortium name="RefSeq"/>
        </authorList>
    </citation>
    <scope>IDENTIFICATION</scope>
</reference>
<dbReference type="RefSeq" id="XP_021823830.1">
    <property type="nucleotide sequence ID" value="XM_021968138.1"/>
</dbReference>
<sequence>MSDADFQRQSTAQEEIEQMWKKEELYWKQRSTVNWLQAGGSNTRFFHLTTIQRRWKNRVLKLKYDRGVWISGEKNMRMEFHVFFNNLFHTSRPRNWEGIIDCIPAIVSKEMNRSLLVPFNEEEIQKVAMQLGAWKAPGADGFPGYFYQRYWQTVKTIVSRSAEEFECGFNCLEEINKTFIALIPKVYVGWLKVECAANGSFHLGSKEKKLATITNEEWDVLGELARGAIENYITDEVIINVMQDTTMLTWENLEEMFTGKSLCNKLFLKEELLNFG</sequence>